<protein>
    <submittedName>
        <fullName evidence="2">Porin family protein</fullName>
    </submittedName>
</protein>
<keyword evidence="3" id="KW-1185">Reference proteome</keyword>
<dbReference type="Pfam" id="PF13568">
    <property type="entry name" value="OMP_b-brl_2"/>
    <property type="match status" value="1"/>
</dbReference>
<dbReference type="EMBL" id="BAABJW010000001">
    <property type="protein sequence ID" value="GAA4800443.1"/>
    <property type="molecule type" value="Genomic_DNA"/>
</dbReference>
<dbReference type="InterPro" id="IPR025665">
    <property type="entry name" value="Beta-barrel_OMP_2"/>
</dbReference>
<gene>
    <name evidence="2" type="ORF">GCM10023330_02490</name>
</gene>
<evidence type="ECO:0000259" key="1">
    <source>
        <dbReference type="Pfam" id="PF13568"/>
    </source>
</evidence>
<proteinExistence type="predicted"/>
<evidence type="ECO:0000313" key="3">
    <source>
        <dbReference type="Proteomes" id="UP001501433"/>
    </source>
</evidence>
<name>A0ABP9BWU3_9FLAO</name>
<organism evidence="2 3">
    <name type="scientific">Litoribaculum gwangyangense</name>
    <dbReference type="NCBI Taxonomy" id="1130722"/>
    <lineage>
        <taxon>Bacteria</taxon>
        <taxon>Pseudomonadati</taxon>
        <taxon>Bacteroidota</taxon>
        <taxon>Flavobacteriia</taxon>
        <taxon>Flavobacteriales</taxon>
        <taxon>Flavobacteriaceae</taxon>
        <taxon>Litoribaculum</taxon>
    </lineage>
</organism>
<reference evidence="3" key="1">
    <citation type="journal article" date="2019" name="Int. J. Syst. Evol. Microbiol.">
        <title>The Global Catalogue of Microorganisms (GCM) 10K type strain sequencing project: providing services to taxonomists for standard genome sequencing and annotation.</title>
        <authorList>
            <consortium name="The Broad Institute Genomics Platform"/>
            <consortium name="The Broad Institute Genome Sequencing Center for Infectious Disease"/>
            <person name="Wu L."/>
            <person name="Ma J."/>
        </authorList>
    </citation>
    <scope>NUCLEOTIDE SEQUENCE [LARGE SCALE GENOMIC DNA]</scope>
    <source>
        <strain evidence="3">JCM 18325</strain>
    </source>
</reference>
<sequence>MLSFKRKIIITILMKYAIIIHMFLLSGTLCFAQEIEEKEVDSLYKEDQFYAGITYNLIGKLPNNLSQSGFSLGFHLGFIKDIPINKQRDIAIGIGLGYSANSFNQNLLINKDGSGNLTYEILDKNSFIKNKFSNHLIELPIEFRWRTSTPTDYNFWRIYMGFKLGYVFTNTTKYKGDLGTIKYNNNKDFNNLQYGLTLSAGYNTWNLYLYYGLNPIFSKEAQLNGRRIEMNAIKVGLMFYIL</sequence>
<accession>A0ABP9BWU3</accession>
<evidence type="ECO:0000313" key="2">
    <source>
        <dbReference type="EMBL" id="GAA4800443.1"/>
    </source>
</evidence>
<dbReference type="Proteomes" id="UP001501433">
    <property type="component" value="Unassembled WGS sequence"/>
</dbReference>
<feature type="domain" description="Outer membrane protein beta-barrel" evidence="1">
    <location>
        <begin position="31"/>
        <end position="217"/>
    </location>
</feature>
<comment type="caution">
    <text evidence="2">The sequence shown here is derived from an EMBL/GenBank/DDBJ whole genome shotgun (WGS) entry which is preliminary data.</text>
</comment>